<evidence type="ECO:0000313" key="3">
    <source>
        <dbReference type="EMBL" id="HIQ80731.1"/>
    </source>
</evidence>
<proteinExistence type="predicted"/>
<dbReference type="PANTHER" id="PTHR37423:SF2">
    <property type="entry name" value="MEMBRANE-BOUND LYTIC MUREIN TRANSGLYCOSYLASE C"/>
    <property type="match status" value="1"/>
</dbReference>
<evidence type="ECO:0000256" key="1">
    <source>
        <dbReference type="SAM" id="Phobius"/>
    </source>
</evidence>
<evidence type="ECO:0000259" key="2">
    <source>
        <dbReference type="Pfam" id="PF01464"/>
    </source>
</evidence>
<reference evidence="3" key="2">
    <citation type="journal article" date="2021" name="PeerJ">
        <title>Extensive microbial diversity within the chicken gut microbiome revealed by metagenomics and culture.</title>
        <authorList>
            <person name="Gilroy R."/>
            <person name="Ravi A."/>
            <person name="Getino M."/>
            <person name="Pursley I."/>
            <person name="Horton D.L."/>
            <person name="Alikhan N.F."/>
            <person name="Baker D."/>
            <person name="Gharbi K."/>
            <person name="Hall N."/>
            <person name="Watson M."/>
            <person name="Adriaenssens E.M."/>
            <person name="Foster-Nyarko E."/>
            <person name="Jarju S."/>
            <person name="Secka A."/>
            <person name="Antonio M."/>
            <person name="Oren A."/>
            <person name="Chaudhuri R.R."/>
            <person name="La Ragione R."/>
            <person name="Hildebrand F."/>
            <person name="Pallen M.J."/>
        </authorList>
    </citation>
    <scope>NUCLEOTIDE SEQUENCE</scope>
    <source>
        <strain evidence="3">ChiSjej1B19-3389</strain>
    </source>
</reference>
<sequence length="196" mass="22169">MVRKKKKTGMIVLAATILFTAIAIMVAFYAFLSAGNDFEKAAYPMKYQDEIEAAAWEYGVDQALIYAVIRTESGFDPDAGSSAGALGLMQIIPETFEWLQTYYNGEVTMETEMLYDPQVNIEYGTMFLKFLLERYEPEETAVAAYNAGFGAVDQWLSDNAYSDDGKSLTYIPYPETAEYVVKVENAKEKYKQLYRL</sequence>
<keyword evidence="1" id="KW-0472">Membrane</keyword>
<name>A0A9D0ZJU6_9FIRM</name>
<dbReference type="EMBL" id="DVFW01000026">
    <property type="protein sequence ID" value="HIQ80731.1"/>
    <property type="molecule type" value="Genomic_DNA"/>
</dbReference>
<dbReference type="Proteomes" id="UP000886787">
    <property type="component" value="Unassembled WGS sequence"/>
</dbReference>
<dbReference type="PANTHER" id="PTHR37423">
    <property type="entry name" value="SOLUBLE LYTIC MUREIN TRANSGLYCOSYLASE-RELATED"/>
    <property type="match status" value="1"/>
</dbReference>
<dbReference type="CDD" id="cd16896">
    <property type="entry name" value="LT_Slt70-like"/>
    <property type="match status" value="1"/>
</dbReference>
<protein>
    <submittedName>
        <fullName evidence="3">Lytic transglycosylase domain-containing protein</fullName>
    </submittedName>
</protein>
<keyword evidence="1" id="KW-1133">Transmembrane helix</keyword>
<feature type="domain" description="Transglycosylase SLT" evidence="2">
    <location>
        <begin position="51"/>
        <end position="161"/>
    </location>
</feature>
<dbReference type="SUPFAM" id="SSF53955">
    <property type="entry name" value="Lysozyme-like"/>
    <property type="match status" value="1"/>
</dbReference>
<dbReference type="InterPro" id="IPR023346">
    <property type="entry name" value="Lysozyme-like_dom_sf"/>
</dbReference>
<dbReference type="InterPro" id="IPR008258">
    <property type="entry name" value="Transglycosylase_SLT_dom_1"/>
</dbReference>
<dbReference type="Gene3D" id="1.10.530.10">
    <property type="match status" value="1"/>
</dbReference>
<evidence type="ECO:0000313" key="4">
    <source>
        <dbReference type="Proteomes" id="UP000886787"/>
    </source>
</evidence>
<dbReference type="Pfam" id="PF01464">
    <property type="entry name" value="SLT"/>
    <property type="match status" value="1"/>
</dbReference>
<organism evidence="3 4">
    <name type="scientific">Candidatus Scatavimonas merdigallinarum</name>
    <dbReference type="NCBI Taxonomy" id="2840914"/>
    <lineage>
        <taxon>Bacteria</taxon>
        <taxon>Bacillati</taxon>
        <taxon>Bacillota</taxon>
        <taxon>Clostridia</taxon>
        <taxon>Eubacteriales</taxon>
        <taxon>Oscillospiraceae</taxon>
        <taxon>Oscillospiraceae incertae sedis</taxon>
        <taxon>Candidatus Scatavimonas</taxon>
    </lineage>
</organism>
<keyword evidence="1" id="KW-0812">Transmembrane</keyword>
<accession>A0A9D0ZJU6</accession>
<reference evidence="3" key="1">
    <citation type="submission" date="2020-10" db="EMBL/GenBank/DDBJ databases">
        <authorList>
            <person name="Gilroy R."/>
        </authorList>
    </citation>
    <scope>NUCLEOTIDE SEQUENCE</scope>
    <source>
        <strain evidence="3">ChiSjej1B19-3389</strain>
    </source>
</reference>
<feature type="transmembrane region" description="Helical" evidence="1">
    <location>
        <begin position="12"/>
        <end position="32"/>
    </location>
</feature>
<comment type="caution">
    <text evidence="3">The sequence shown here is derived from an EMBL/GenBank/DDBJ whole genome shotgun (WGS) entry which is preliminary data.</text>
</comment>
<gene>
    <name evidence="3" type="ORF">IAD32_05525</name>
</gene>
<dbReference type="AlphaFoldDB" id="A0A9D0ZJU6"/>